<feature type="signal peptide" evidence="8">
    <location>
        <begin position="1"/>
        <end position="21"/>
    </location>
</feature>
<comment type="similarity">
    <text evidence="3 8">Belongs to the DDOST 48 kDa subunit family.</text>
</comment>
<evidence type="ECO:0000313" key="12">
    <source>
        <dbReference type="Proteomes" id="UP000094801"/>
    </source>
</evidence>
<feature type="domain" description="OST48 middle" evidence="10">
    <location>
        <begin position="295"/>
        <end position="432"/>
    </location>
</feature>
<protein>
    <recommendedName>
        <fullName evidence="8">Dolichyl-diphosphooligosaccharide--protein glycosyltransferase subunit WBP1</fullName>
        <shortName evidence="8">Oligosaccharyl transferase subunit WBP1</shortName>
    </recommendedName>
</protein>
<reference evidence="12" key="1">
    <citation type="submission" date="2016-04" db="EMBL/GenBank/DDBJ databases">
        <title>Comparative genomics of biotechnologically important yeasts.</title>
        <authorList>
            <consortium name="DOE Joint Genome Institute"/>
            <person name="Riley R."/>
            <person name="Haridas S."/>
            <person name="Wolfe K.H."/>
            <person name="Lopes M.R."/>
            <person name="Hittinger C.T."/>
            <person name="Goker M."/>
            <person name="Salamov A."/>
            <person name="Wisecaver J."/>
            <person name="Long T.M."/>
            <person name="Aerts A.L."/>
            <person name="Barry K."/>
            <person name="Choi C."/>
            <person name="Clum A."/>
            <person name="Coughlan A.Y."/>
            <person name="Deshpande S."/>
            <person name="Douglass A.P."/>
            <person name="Hanson S.J."/>
            <person name="Klenk H.-P."/>
            <person name="Labutti K."/>
            <person name="Lapidus A."/>
            <person name="Lindquist E."/>
            <person name="Lipzen A."/>
            <person name="Meier-Kolthoff J.P."/>
            <person name="Ohm R.A."/>
            <person name="Otillar R.P."/>
            <person name="Pangilinan J."/>
            <person name="Peng Y."/>
            <person name="Rokas A."/>
            <person name="Rosa C.A."/>
            <person name="Scheuner C."/>
            <person name="Sibirny A.A."/>
            <person name="Slot J.C."/>
            <person name="Stielow J.B."/>
            <person name="Sun H."/>
            <person name="Kurtzman C.P."/>
            <person name="Blackwell M."/>
            <person name="Grigoriev I.V."/>
            <person name="Jeffries T.W."/>
        </authorList>
    </citation>
    <scope>NUCLEOTIDE SEQUENCE [LARGE SCALE GENOMIC DNA]</scope>
    <source>
        <strain evidence="12">NRRL YB-2248</strain>
    </source>
</reference>
<gene>
    <name evidence="11" type="ORF">CANARDRAFT_27219</name>
</gene>
<feature type="transmembrane region" description="Helical" evidence="8">
    <location>
        <begin position="408"/>
        <end position="431"/>
    </location>
</feature>
<comment type="pathway">
    <text evidence="2 8">Protein modification; protein glycosylation.</text>
</comment>
<dbReference type="GO" id="GO:0018279">
    <property type="term" value="P:protein N-linked glycosylation via asparagine"/>
    <property type="evidence" value="ECO:0007669"/>
    <property type="project" value="UniProtKB-UniRule"/>
</dbReference>
<dbReference type="PANTHER" id="PTHR10830">
    <property type="entry name" value="DOLICHYL-DIPHOSPHOOLIGOSACCHARIDE--PROTEIN GLYCOSYLTRANSFERASE 48 KDA SUBUNIT"/>
    <property type="match status" value="1"/>
</dbReference>
<evidence type="ECO:0000256" key="8">
    <source>
        <dbReference type="RuleBase" id="RU361142"/>
    </source>
</evidence>
<dbReference type="UniPathway" id="UPA00378"/>
<evidence type="ECO:0000259" key="9">
    <source>
        <dbReference type="Pfam" id="PF03345"/>
    </source>
</evidence>
<evidence type="ECO:0000256" key="6">
    <source>
        <dbReference type="ARBA" id="ARBA00022989"/>
    </source>
</evidence>
<evidence type="ECO:0000256" key="3">
    <source>
        <dbReference type="ARBA" id="ARBA00008743"/>
    </source>
</evidence>
<evidence type="ECO:0000256" key="7">
    <source>
        <dbReference type="ARBA" id="ARBA00023136"/>
    </source>
</evidence>
<dbReference type="STRING" id="983967.A0A1E4T4Z8"/>
<keyword evidence="8" id="KW-0732">Signal</keyword>
<keyword evidence="5 8" id="KW-0256">Endoplasmic reticulum</keyword>
<evidence type="ECO:0000256" key="4">
    <source>
        <dbReference type="ARBA" id="ARBA00022692"/>
    </source>
</evidence>
<accession>A0A1E4T4Z8</accession>
<dbReference type="Pfam" id="PF03345">
    <property type="entry name" value="OST48_N"/>
    <property type="match status" value="1"/>
</dbReference>
<evidence type="ECO:0000256" key="5">
    <source>
        <dbReference type="ARBA" id="ARBA00022824"/>
    </source>
</evidence>
<comment type="function">
    <text evidence="8">Subunit of the oligosaccharyl transferase (OST) complex that catalyzes the initial transfer of a defined glycan (Glc(3)Man(9)GlcNAc(2) in eukaryotes) from the lipid carrier dolichol-pyrophosphate to an asparagine residue within an Asn-X-Ser/Thr consensus motif in nascent polypeptide chains, the first step in protein N-glycosylation. N-glycosylation occurs cotranslationally and the complex associates with the Sec61 complex at the channel-forming translocon complex that mediates protein translocation across the endoplasmic reticulum (ER).</text>
</comment>
<dbReference type="Pfam" id="PF23358">
    <property type="entry name" value="OST48_MD"/>
    <property type="match status" value="1"/>
</dbReference>
<dbReference type="InterPro" id="IPR005013">
    <property type="entry name" value="DDOST_48_kDa_subunit"/>
</dbReference>
<comment type="subunit">
    <text evidence="8">Component of the oligosaccharyltransferase (OST) complex.</text>
</comment>
<evidence type="ECO:0000256" key="1">
    <source>
        <dbReference type="ARBA" id="ARBA00004479"/>
    </source>
</evidence>
<keyword evidence="4 8" id="KW-0812">Transmembrane</keyword>
<dbReference type="InterPro" id="IPR055457">
    <property type="entry name" value="OST48_N"/>
</dbReference>
<dbReference type="AlphaFoldDB" id="A0A1E4T4Z8"/>
<evidence type="ECO:0000259" key="10">
    <source>
        <dbReference type="Pfam" id="PF23358"/>
    </source>
</evidence>
<dbReference type="OrthoDB" id="29105at2759"/>
<dbReference type="PANTHER" id="PTHR10830:SF0">
    <property type="entry name" value="DOLICHYL-DIPHOSPHOOLIGOSACCHARIDE--PROTEIN GLYCOSYLTRANSFERASE 48 KDA SUBUNIT"/>
    <property type="match status" value="1"/>
</dbReference>
<dbReference type="InterPro" id="IPR055459">
    <property type="entry name" value="OST48_MD"/>
</dbReference>
<evidence type="ECO:0000313" key="11">
    <source>
        <dbReference type="EMBL" id="ODV86837.1"/>
    </source>
</evidence>
<sequence>MFGSIRSIALLLVVLVLQVVALTSPLANSRTLVIYDSKVSENFKETHVQLLNLLSSSTSGLQVKAINTDEETKETVELFRNGYRLYQNVMIFPTRAKELSAEISSEDLLKFSNDGGDFFIISNQDGTQTDVALFLNELGIYPSPKGYRLIDYHEESKASIESITSPQFLNNAIVPESTVVSKLPYSEGASALLSNSEYLIPVLKASKTSFSHNVDEGLVHSSSTWHVGSQGFLIVGFQGLNNARVTWIGSESIFSDDSFDAELVASLINWTFQITGLIKTEFVNHYKLVDGEVLENDTNYKIKDTSRYEIGISQWDGAKWIPFEGVEDIQLEFVMLDPYYRLNLASSGVRGSAAVYSVDFQIPDQHGMFTYKVDYKRPGYSFIEEDIVVPIRHLANDEYPRSWEIPNAWVYLSSALTVMIAWFFFVVFFIYSGKDAVTSEKKSK</sequence>
<keyword evidence="12" id="KW-1185">Reference proteome</keyword>
<keyword evidence="6 8" id="KW-1133">Transmembrane helix</keyword>
<dbReference type="GO" id="GO:0008250">
    <property type="term" value="C:oligosaccharyltransferase complex"/>
    <property type="evidence" value="ECO:0007669"/>
    <property type="project" value="TreeGrafter"/>
</dbReference>
<evidence type="ECO:0000256" key="2">
    <source>
        <dbReference type="ARBA" id="ARBA00004922"/>
    </source>
</evidence>
<keyword evidence="7 8" id="KW-0472">Membrane</keyword>
<proteinExistence type="inferred from homology"/>
<organism evidence="11 12">
    <name type="scientific">[Candida] arabinofermentans NRRL YB-2248</name>
    <dbReference type="NCBI Taxonomy" id="983967"/>
    <lineage>
        <taxon>Eukaryota</taxon>
        <taxon>Fungi</taxon>
        <taxon>Dikarya</taxon>
        <taxon>Ascomycota</taxon>
        <taxon>Saccharomycotina</taxon>
        <taxon>Pichiomycetes</taxon>
        <taxon>Pichiales</taxon>
        <taxon>Pichiaceae</taxon>
        <taxon>Ogataea</taxon>
        <taxon>Ogataea/Candida clade</taxon>
    </lineage>
</organism>
<dbReference type="Proteomes" id="UP000094801">
    <property type="component" value="Unassembled WGS sequence"/>
</dbReference>
<name>A0A1E4T4Z8_9ASCO</name>
<comment type="subcellular location">
    <subcellularLocation>
        <location evidence="8">Endoplasmic reticulum membrane</location>
        <topology evidence="8">Single-pass type I membrane protein</topology>
    </subcellularLocation>
    <subcellularLocation>
        <location evidence="1">Membrane</location>
        <topology evidence="1">Single-pass type I membrane protein</topology>
    </subcellularLocation>
</comment>
<feature type="domain" description="OST48 N-terminal" evidence="9">
    <location>
        <begin position="30"/>
        <end position="268"/>
    </location>
</feature>
<feature type="chain" id="PRO_5009027768" description="Dolichyl-diphosphooligosaccharide--protein glycosyltransferase subunit WBP1" evidence="8">
    <location>
        <begin position="22"/>
        <end position="444"/>
    </location>
</feature>
<dbReference type="EMBL" id="KV453849">
    <property type="protein sequence ID" value="ODV86837.1"/>
    <property type="molecule type" value="Genomic_DNA"/>
</dbReference>